<reference evidence="1 2" key="1">
    <citation type="submission" date="2018-01" db="EMBL/GenBank/DDBJ databases">
        <title>Genomic Encyclopedia of Archaeal and Bacterial Type Strains, Phase II (KMG-II): from individual species to whole genera.</title>
        <authorList>
            <person name="Goeker M."/>
        </authorList>
    </citation>
    <scope>NUCLEOTIDE SEQUENCE [LARGE SCALE GENOMIC DNA]</scope>
    <source>
        <strain evidence="1 2">DSM 17023</strain>
    </source>
</reference>
<protein>
    <submittedName>
        <fullName evidence="1">Putative hydrolase of the HAD superfamily</fullName>
    </submittedName>
</protein>
<dbReference type="EMBL" id="PPCN01000011">
    <property type="protein sequence ID" value="POF28812.1"/>
    <property type="molecule type" value="Genomic_DNA"/>
</dbReference>
<dbReference type="PANTHER" id="PTHR43611">
    <property type="entry name" value="ALPHA-D-GLUCOSE 1-PHOSPHATE PHOSPHATASE"/>
    <property type="match status" value="1"/>
</dbReference>
<evidence type="ECO:0000313" key="1">
    <source>
        <dbReference type="EMBL" id="POF28812.1"/>
    </source>
</evidence>
<keyword evidence="2" id="KW-1185">Reference proteome</keyword>
<dbReference type="NCBIfam" id="TIGR01509">
    <property type="entry name" value="HAD-SF-IA-v3"/>
    <property type="match status" value="1"/>
</dbReference>
<proteinExistence type="predicted"/>
<evidence type="ECO:0000313" key="2">
    <source>
        <dbReference type="Proteomes" id="UP000236959"/>
    </source>
</evidence>
<name>A0A2S3UM64_9HYPH</name>
<gene>
    <name evidence="1" type="ORF">CLV41_11162</name>
</gene>
<dbReference type="GO" id="GO:0016787">
    <property type="term" value="F:hydrolase activity"/>
    <property type="evidence" value="ECO:0007669"/>
    <property type="project" value="UniProtKB-KW"/>
</dbReference>
<dbReference type="Proteomes" id="UP000236959">
    <property type="component" value="Unassembled WGS sequence"/>
</dbReference>
<keyword evidence="1" id="KW-0378">Hydrolase</keyword>
<dbReference type="SFLD" id="SFLDG01129">
    <property type="entry name" value="C1.5:_HAD__Beta-PGM__Phosphata"/>
    <property type="match status" value="1"/>
</dbReference>
<dbReference type="SFLD" id="SFLDS00003">
    <property type="entry name" value="Haloacid_Dehalogenase"/>
    <property type="match status" value="1"/>
</dbReference>
<organism evidence="1 2">
    <name type="scientific">Roseibium marinum</name>
    <dbReference type="NCBI Taxonomy" id="281252"/>
    <lineage>
        <taxon>Bacteria</taxon>
        <taxon>Pseudomonadati</taxon>
        <taxon>Pseudomonadota</taxon>
        <taxon>Alphaproteobacteria</taxon>
        <taxon>Hyphomicrobiales</taxon>
        <taxon>Stappiaceae</taxon>
        <taxon>Roseibium</taxon>
    </lineage>
</organism>
<dbReference type="InterPro" id="IPR006439">
    <property type="entry name" value="HAD-SF_hydro_IA"/>
</dbReference>
<sequence>MHSDIKAIAWDFDGVLNRNIVNGRFVWADNLEADLGIPVEAFQKGIFDAQFAHVISGKRDLKTHVQDWLDQSGHAIDASMLLDYWFAKDDLKDPYTLGLLGQLAERNIAQVIATNNETRRTAYIEEQAGFGKQVSHIFSSGRIGHAKPDAAFFRHVAGTIGFAPHEILLIDDSATNIKSAGALGWKGYHFTEDNRAELASFLGL</sequence>
<dbReference type="Pfam" id="PF00702">
    <property type="entry name" value="Hydrolase"/>
    <property type="match status" value="1"/>
</dbReference>
<dbReference type="PRINTS" id="PR00413">
    <property type="entry name" value="HADHALOGNASE"/>
</dbReference>
<accession>A0A2S3UM64</accession>
<dbReference type="RefSeq" id="WP_103224469.1">
    <property type="nucleotide sequence ID" value="NZ_PPCN01000011.1"/>
</dbReference>
<dbReference type="SUPFAM" id="SSF56784">
    <property type="entry name" value="HAD-like"/>
    <property type="match status" value="1"/>
</dbReference>
<dbReference type="PANTHER" id="PTHR43611:SF3">
    <property type="entry name" value="FLAVIN MONONUCLEOTIDE HYDROLASE 1, CHLOROPLATIC"/>
    <property type="match status" value="1"/>
</dbReference>
<dbReference type="OrthoDB" id="9807742at2"/>
<dbReference type="AlphaFoldDB" id="A0A2S3UM64"/>
<comment type="caution">
    <text evidence="1">The sequence shown here is derived from an EMBL/GenBank/DDBJ whole genome shotgun (WGS) entry which is preliminary data.</text>
</comment>
<dbReference type="Gene3D" id="3.40.50.1000">
    <property type="entry name" value="HAD superfamily/HAD-like"/>
    <property type="match status" value="1"/>
</dbReference>
<dbReference type="InterPro" id="IPR023214">
    <property type="entry name" value="HAD_sf"/>
</dbReference>
<dbReference type="InterPro" id="IPR036412">
    <property type="entry name" value="HAD-like_sf"/>
</dbReference>